<keyword evidence="1" id="KW-0472">Membrane</keyword>
<name>A0A1I3IRH8_9SPHI</name>
<organism evidence="3 4">
    <name type="scientific">Parapedobacter indicus</name>
    <dbReference type="NCBI Taxonomy" id="1477437"/>
    <lineage>
        <taxon>Bacteria</taxon>
        <taxon>Pseudomonadati</taxon>
        <taxon>Bacteroidota</taxon>
        <taxon>Sphingobacteriia</taxon>
        <taxon>Sphingobacteriales</taxon>
        <taxon>Sphingobacteriaceae</taxon>
        <taxon>Parapedobacter</taxon>
    </lineage>
</organism>
<dbReference type="EMBL" id="FOQO01000004">
    <property type="protein sequence ID" value="SFI50586.1"/>
    <property type="molecule type" value="Genomic_DNA"/>
</dbReference>
<dbReference type="PANTHER" id="PTHR30273:SF2">
    <property type="entry name" value="PROTEIN FECR"/>
    <property type="match status" value="1"/>
</dbReference>
<feature type="transmembrane region" description="Helical" evidence="1">
    <location>
        <begin position="81"/>
        <end position="105"/>
    </location>
</feature>
<dbReference type="InterPro" id="IPR006860">
    <property type="entry name" value="FecR"/>
</dbReference>
<evidence type="ECO:0000313" key="4">
    <source>
        <dbReference type="Proteomes" id="UP000198670"/>
    </source>
</evidence>
<dbReference type="Proteomes" id="UP000198670">
    <property type="component" value="Unassembled WGS sequence"/>
</dbReference>
<dbReference type="InterPro" id="IPR012373">
    <property type="entry name" value="Ferrdict_sens_TM"/>
</dbReference>
<protein>
    <submittedName>
        <fullName evidence="3">FecR family protein</fullName>
    </submittedName>
</protein>
<accession>A0A1I3IRH8</accession>
<dbReference type="GO" id="GO:0016989">
    <property type="term" value="F:sigma factor antagonist activity"/>
    <property type="evidence" value="ECO:0007669"/>
    <property type="project" value="TreeGrafter"/>
</dbReference>
<keyword evidence="1" id="KW-1133">Transmembrane helix</keyword>
<dbReference type="OrthoDB" id="633420at2"/>
<keyword evidence="4" id="KW-1185">Reference proteome</keyword>
<proteinExistence type="predicted"/>
<dbReference type="Pfam" id="PF04773">
    <property type="entry name" value="FecR"/>
    <property type="match status" value="1"/>
</dbReference>
<evidence type="ECO:0000313" key="3">
    <source>
        <dbReference type="EMBL" id="SFI50586.1"/>
    </source>
</evidence>
<reference evidence="3 4" key="1">
    <citation type="submission" date="2016-10" db="EMBL/GenBank/DDBJ databases">
        <authorList>
            <person name="de Groot N.N."/>
        </authorList>
    </citation>
    <scope>NUCLEOTIDE SEQUENCE [LARGE SCALE GENOMIC DNA]</scope>
    <source>
        <strain evidence="3 4">RK1</strain>
    </source>
</reference>
<evidence type="ECO:0000256" key="1">
    <source>
        <dbReference type="SAM" id="Phobius"/>
    </source>
</evidence>
<evidence type="ECO:0000259" key="2">
    <source>
        <dbReference type="Pfam" id="PF04773"/>
    </source>
</evidence>
<keyword evidence="1" id="KW-0812">Transmembrane</keyword>
<dbReference type="RefSeq" id="WP_090626453.1">
    <property type="nucleotide sequence ID" value="NZ_FOQO01000004.1"/>
</dbReference>
<sequence length="446" mass="49833">MYNPKNIKKIIRRGLERKLSAQDAVILKSAQLIYEENELLELEMDVLEEMVAERTMGAPGQRNIDTGTIIRAERKQYIRQLLIGGMRVCAGIVVVGLIGSGVLALNEWWSERTVPSAYEKLVVAGNRVPASEFACTVYWGNSATVVGKESRGRLGRFGDKELWRRDNGELELVQLPSQFSFSAGHKPDIRVVTDAQQQCAVWLPDGSLIRLDAGSSFSYPVEKLGAPNMEISLAGRALIRVREHADPHPRTAVLRTPNGSLTTQAGEFAVLANRTDTRVTLLDGRVDGHFPIDDGYRILTNRGDQVTYDRCCTDADGNINMKLSDVTRTDPWQAVAWTTRERNYRNVSLREFILEMNRTYNLGVKSVNCIPEQMTITASVHFKDPVDKIYGYIRKAGLAMYESNGMISFCGPELDPGRLRYPDGVSDSRDLMDVLHGRDLLAAVPR</sequence>
<dbReference type="Gene3D" id="2.60.120.1440">
    <property type="match status" value="1"/>
</dbReference>
<dbReference type="AlphaFoldDB" id="A0A1I3IRH8"/>
<dbReference type="PANTHER" id="PTHR30273">
    <property type="entry name" value="PERIPLASMIC SIGNAL SENSOR AND SIGMA FACTOR ACTIVATOR FECR-RELATED"/>
    <property type="match status" value="1"/>
</dbReference>
<dbReference type="STRING" id="1477437.SAMN05444682_104192"/>
<feature type="domain" description="FecR protein" evidence="2">
    <location>
        <begin position="190"/>
        <end position="286"/>
    </location>
</feature>
<gene>
    <name evidence="3" type="ORF">SAMN05444682_104192</name>
</gene>